<evidence type="ECO:0000313" key="1">
    <source>
        <dbReference type="EMBL" id="KAJ1722201.1"/>
    </source>
</evidence>
<comment type="caution">
    <text evidence="1">The sequence shown here is derived from an EMBL/GenBank/DDBJ whole genome shotgun (WGS) entry which is preliminary data.</text>
</comment>
<organism evidence="1 2">
    <name type="scientific">Coemansia biformis</name>
    <dbReference type="NCBI Taxonomy" id="1286918"/>
    <lineage>
        <taxon>Eukaryota</taxon>
        <taxon>Fungi</taxon>
        <taxon>Fungi incertae sedis</taxon>
        <taxon>Zoopagomycota</taxon>
        <taxon>Kickxellomycotina</taxon>
        <taxon>Kickxellomycetes</taxon>
        <taxon>Kickxellales</taxon>
        <taxon>Kickxellaceae</taxon>
        <taxon>Coemansia</taxon>
    </lineage>
</organism>
<protein>
    <recommendedName>
        <fullName evidence="3">WD40 repeat-like protein</fullName>
    </recommendedName>
</protein>
<dbReference type="Gene3D" id="2.130.10.10">
    <property type="entry name" value="YVTN repeat-like/Quinoprotein amine dehydrogenase"/>
    <property type="match status" value="1"/>
</dbReference>
<dbReference type="OrthoDB" id="5542474at2759"/>
<dbReference type="EMBL" id="JANBOI010002386">
    <property type="protein sequence ID" value="KAJ1722201.1"/>
    <property type="molecule type" value="Genomic_DNA"/>
</dbReference>
<sequence length="476" mass="50727">MDIKVVKRPFPRGGVSWSTANRWIVGTSAQVLIATPQFTVAGRIPAKREVIAAIEPTQNIEAVGLLDGLPGSFPYADAIVVLASDSTIRVFASSQNPDSANWKEVGRGGFGTGAEHICAIASTTLAGADGTDELPVVACGSMGGQVSAVGLGGYSDGRIEASRVLTFDAHASAISYLVWLHDSVTGEGAHRRILAVCAADGVVQLWGVAPDLSEAALVMVACERDWRPVTAHGVGTDCCVLAKQGLAMVIDARDARSIAIHRVALGGSQTLVACAVDDGRGRIYIGSYDFVIAVLARRGDEWCRAAEEEAPLRDGMRKTVVQSFTTKFNMQRLFLRGLALSPQGRYLGFAVDDQVNWDMVIDGAAITRIHFHQLGGWTTDDAKRALERVLDGKCPGALRYSLWDIVNGESTATIGTIVDHLRGMDLAPGSAMHRQRLHILNVLSCALEVSLPGRQRQHAGSGGGVPMRCHMQLIRG</sequence>
<gene>
    <name evidence="1" type="ORF">LPJ61_005954</name>
</gene>
<evidence type="ECO:0000313" key="2">
    <source>
        <dbReference type="Proteomes" id="UP001143981"/>
    </source>
</evidence>
<evidence type="ECO:0008006" key="3">
    <source>
        <dbReference type="Google" id="ProtNLM"/>
    </source>
</evidence>
<keyword evidence="2" id="KW-1185">Reference proteome</keyword>
<dbReference type="SUPFAM" id="SSF50978">
    <property type="entry name" value="WD40 repeat-like"/>
    <property type="match status" value="1"/>
</dbReference>
<dbReference type="InterPro" id="IPR015943">
    <property type="entry name" value="WD40/YVTN_repeat-like_dom_sf"/>
</dbReference>
<dbReference type="Proteomes" id="UP001143981">
    <property type="component" value="Unassembled WGS sequence"/>
</dbReference>
<dbReference type="InterPro" id="IPR036322">
    <property type="entry name" value="WD40_repeat_dom_sf"/>
</dbReference>
<dbReference type="AlphaFoldDB" id="A0A9W8CS25"/>
<name>A0A9W8CS25_9FUNG</name>
<accession>A0A9W8CS25</accession>
<reference evidence="1" key="1">
    <citation type="submission" date="2022-07" db="EMBL/GenBank/DDBJ databases">
        <title>Phylogenomic reconstructions and comparative analyses of Kickxellomycotina fungi.</title>
        <authorList>
            <person name="Reynolds N.K."/>
            <person name="Stajich J.E."/>
            <person name="Barry K."/>
            <person name="Grigoriev I.V."/>
            <person name="Crous P."/>
            <person name="Smith M.E."/>
        </authorList>
    </citation>
    <scope>NUCLEOTIDE SEQUENCE</scope>
    <source>
        <strain evidence="1">BCRC 34381</strain>
    </source>
</reference>
<proteinExistence type="predicted"/>